<dbReference type="InterPro" id="IPR001763">
    <property type="entry name" value="Rhodanese-like_dom"/>
</dbReference>
<accession>A0A382H9B7</accession>
<protein>
    <recommendedName>
        <fullName evidence="1">Rhodanese domain-containing protein</fullName>
    </recommendedName>
</protein>
<dbReference type="PROSITE" id="PS50206">
    <property type="entry name" value="RHODANESE_3"/>
    <property type="match status" value="1"/>
</dbReference>
<dbReference type="Pfam" id="PF00581">
    <property type="entry name" value="Rhodanese"/>
    <property type="match status" value="1"/>
</dbReference>
<dbReference type="Gene3D" id="3.30.70.100">
    <property type="match status" value="1"/>
</dbReference>
<dbReference type="PANTHER" id="PTHR43268">
    <property type="entry name" value="THIOSULFATE SULFURTRANSFERASE/RHODANESE-LIKE DOMAIN-CONTAINING PROTEIN 2"/>
    <property type="match status" value="1"/>
</dbReference>
<dbReference type="Gene3D" id="3.40.250.10">
    <property type="entry name" value="Rhodanese-like domain"/>
    <property type="match status" value="1"/>
</dbReference>
<reference evidence="2" key="1">
    <citation type="submission" date="2018-05" db="EMBL/GenBank/DDBJ databases">
        <authorList>
            <person name="Lanie J.A."/>
            <person name="Ng W.-L."/>
            <person name="Kazmierczak K.M."/>
            <person name="Andrzejewski T.M."/>
            <person name="Davidsen T.M."/>
            <person name="Wayne K.J."/>
            <person name="Tettelin H."/>
            <person name="Glass J.I."/>
            <person name="Rusch D."/>
            <person name="Podicherti R."/>
            <person name="Tsui H.-C.T."/>
            <person name="Winkler M.E."/>
        </authorList>
    </citation>
    <scope>NUCLEOTIDE SEQUENCE</scope>
</reference>
<dbReference type="PANTHER" id="PTHR43268:SF3">
    <property type="entry name" value="RHODANESE-LIKE DOMAIN-CONTAINING PROTEIN 7-RELATED"/>
    <property type="match status" value="1"/>
</dbReference>
<dbReference type="HAMAP" id="MF_00469">
    <property type="entry name" value="TrhO"/>
    <property type="match status" value="1"/>
</dbReference>
<gene>
    <name evidence="2" type="ORF">METZ01_LOCUS236714</name>
</gene>
<dbReference type="InterPro" id="IPR020936">
    <property type="entry name" value="TrhO"/>
</dbReference>
<dbReference type="Pfam" id="PF17773">
    <property type="entry name" value="UPF0176_N"/>
    <property type="match status" value="1"/>
</dbReference>
<dbReference type="CDD" id="cd01518">
    <property type="entry name" value="RHOD_YceA"/>
    <property type="match status" value="1"/>
</dbReference>
<evidence type="ECO:0000313" key="2">
    <source>
        <dbReference type="EMBL" id="SVB83860.1"/>
    </source>
</evidence>
<dbReference type="InterPro" id="IPR040503">
    <property type="entry name" value="TRHO_N"/>
</dbReference>
<dbReference type="AlphaFoldDB" id="A0A382H9B7"/>
<feature type="domain" description="Rhodanese" evidence="1">
    <location>
        <begin position="134"/>
        <end position="229"/>
    </location>
</feature>
<name>A0A382H9B7_9ZZZZ</name>
<organism evidence="2">
    <name type="scientific">marine metagenome</name>
    <dbReference type="NCBI Taxonomy" id="408172"/>
    <lineage>
        <taxon>unclassified sequences</taxon>
        <taxon>metagenomes</taxon>
        <taxon>ecological metagenomes</taxon>
    </lineage>
</organism>
<sequence length="326" mass="37543">MEKPVPKHRLVESPLTVAALYHFAPLENLDQKRQSLLDICERNEVLGTFLLAEEGINGTVAGKAKAIHLVIDWIGSWNEIDQLEIKFSKSSSQNFRRMKVRIKKEIVTMGKENIDPLNQSGDYIEPEDWNQFISQDEVMLIDTRNNYEVSMGKFKDAVNPNTDNFSQFPDWVDEMSNTEDKTQKIAMYCTGGIRCEKATAYMKQLGFENIFHLRGGILKYLEEIPEAESMWEGECFVFDDRVSLTHALHEGEYILCYGCQQPVSSEDFLSPLYEEGVSCPECYGKLSELQIANSRERQRQIQLAHSRGEKHMGRKLPLKNHKDDFM</sequence>
<proteinExistence type="inferred from homology"/>
<dbReference type="NCBIfam" id="NF001136">
    <property type="entry name" value="PRK00142.1-4"/>
    <property type="match status" value="1"/>
</dbReference>
<dbReference type="EMBL" id="UINC01059919">
    <property type="protein sequence ID" value="SVB83860.1"/>
    <property type="molecule type" value="Genomic_DNA"/>
</dbReference>
<dbReference type="SMART" id="SM00450">
    <property type="entry name" value="RHOD"/>
    <property type="match status" value="1"/>
</dbReference>
<dbReference type="InterPro" id="IPR036873">
    <property type="entry name" value="Rhodanese-like_dom_sf"/>
</dbReference>
<dbReference type="SUPFAM" id="SSF52821">
    <property type="entry name" value="Rhodanese/Cell cycle control phosphatase"/>
    <property type="match status" value="1"/>
</dbReference>
<evidence type="ECO:0000259" key="1">
    <source>
        <dbReference type="PROSITE" id="PS50206"/>
    </source>
</evidence>